<dbReference type="SUPFAM" id="SSF53448">
    <property type="entry name" value="Nucleotide-diphospho-sugar transferases"/>
    <property type="match status" value="1"/>
</dbReference>
<gene>
    <name evidence="2" type="ORF">HNP60_003724</name>
</gene>
<dbReference type="PANTHER" id="PTHR43685">
    <property type="entry name" value="GLYCOSYLTRANSFERASE"/>
    <property type="match status" value="1"/>
</dbReference>
<comment type="caution">
    <text evidence="2">The sequence shown here is derived from an EMBL/GenBank/DDBJ whole genome shotgun (WGS) entry which is preliminary data.</text>
</comment>
<dbReference type="Proteomes" id="UP001138540">
    <property type="component" value="Unassembled WGS sequence"/>
</dbReference>
<dbReference type="Gene3D" id="3.90.550.10">
    <property type="entry name" value="Spore Coat Polysaccharide Biosynthesis Protein SpsA, Chain A"/>
    <property type="match status" value="1"/>
</dbReference>
<accession>A0ABR6NKE6</accession>
<reference evidence="2 3" key="1">
    <citation type="submission" date="2020-08" db="EMBL/GenBank/DDBJ databases">
        <title>Exploring microbial biodiversity for novel pathways involved in the catabolism of aromatic compounds derived from lignin.</title>
        <authorList>
            <person name="Elkins J."/>
        </authorList>
    </citation>
    <scope>NUCLEOTIDE SEQUENCE [LARGE SCALE GENOMIC DNA]</scope>
    <source>
        <strain evidence="2 3">B1D3A</strain>
    </source>
</reference>
<sequence>MAISPFVTVIICTRNRAESLARTLDSLVTAAARMSESWELLVVDNGSTDATPEVIERFAGRLPIRRVWQPVAGLSNARNAGVAESKGDYVLWTDDDVLVDENWLAAWSRAFRERPGDAVFGGRTEPVFEEPREPWFTENRKVLRGLLAIRDRPEWTEVTPSRLPWGLNYAVRGAEQRAQPYDPELGVAPGRRRGGEEVAVIKAILAQGGTGSWVWDATVLHIIPAERQTESYIRTFYEAVGFDNPIRGVRTGLPARARAVLSTLRVLAESGLAYRRTRKHDRREAVQWLVLNARASGSLRRHLGYRSI</sequence>
<evidence type="ECO:0000313" key="3">
    <source>
        <dbReference type="Proteomes" id="UP001138540"/>
    </source>
</evidence>
<dbReference type="InterPro" id="IPR001173">
    <property type="entry name" value="Glyco_trans_2-like"/>
</dbReference>
<dbReference type="RefSeq" id="WP_184156377.1">
    <property type="nucleotide sequence ID" value="NZ_JACHKA010000001.1"/>
</dbReference>
<feature type="domain" description="Glycosyltransferase 2-like" evidence="1">
    <location>
        <begin position="8"/>
        <end position="137"/>
    </location>
</feature>
<dbReference type="CDD" id="cd00761">
    <property type="entry name" value="Glyco_tranf_GTA_type"/>
    <property type="match status" value="1"/>
</dbReference>
<protein>
    <recommendedName>
        <fullName evidence="1">Glycosyltransferase 2-like domain-containing protein</fullName>
    </recommendedName>
</protein>
<evidence type="ECO:0000259" key="1">
    <source>
        <dbReference type="Pfam" id="PF00535"/>
    </source>
</evidence>
<proteinExistence type="predicted"/>
<dbReference type="InterPro" id="IPR050834">
    <property type="entry name" value="Glycosyltransf_2"/>
</dbReference>
<keyword evidence="3" id="KW-1185">Reference proteome</keyword>
<dbReference type="Pfam" id="PF00535">
    <property type="entry name" value="Glycos_transf_2"/>
    <property type="match status" value="1"/>
</dbReference>
<dbReference type="PANTHER" id="PTHR43685:SF2">
    <property type="entry name" value="GLYCOSYLTRANSFERASE 2-LIKE DOMAIN-CONTAINING PROTEIN"/>
    <property type="match status" value="1"/>
</dbReference>
<evidence type="ECO:0000313" key="2">
    <source>
        <dbReference type="EMBL" id="MBB5987750.1"/>
    </source>
</evidence>
<dbReference type="EMBL" id="JACHKA010000001">
    <property type="protein sequence ID" value="MBB5987750.1"/>
    <property type="molecule type" value="Genomic_DNA"/>
</dbReference>
<dbReference type="InterPro" id="IPR029044">
    <property type="entry name" value="Nucleotide-diphossugar_trans"/>
</dbReference>
<name>A0ABR6NKE6_9SPHN</name>
<organism evidence="2 3">
    <name type="scientific">Sphingobium lignivorans</name>
    <dbReference type="NCBI Taxonomy" id="2735886"/>
    <lineage>
        <taxon>Bacteria</taxon>
        <taxon>Pseudomonadati</taxon>
        <taxon>Pseudomonadota</taxon>
        <taxon>Alphaproteobacteria</taxon>
        <taxon>Sphingomonadales</taxon>
        <taxon>Sphingomonadaceae</taxon>
        <taxon>Sphingobium</taxon>
    </lineage>
</organism>